<gene>
    <name evidence="4" type="ORF">AXX12_08650</name>
</gene>
<feature type="domain" description="Glycosyltransferase 2-like" evidence="3">
    <location>
        <begin position="3"/>
        <end position="124"/>
    </location>
</feature>
<protein>
    <submittedName>
        <fullName evidence="4">Glycosyltransferase</fullName>
    </submittedName>
</protein>
<dbReference type="AlphaFoldDB" id="A0A154BRB9"/>
<proteinExistence type="predicted"/>
<dbReference type="EMBL" id="LSGP01000017">
    <property type="protein sequence ID" value="KYZ76492.1"/>
    <property type="molecule type" value="Genomic_DNA"/>
</dbReference>
<dbReference type="Proteomes" id="UP000076268">
    <property type="component" value="Unassembled WGS sequence"/>
</dbReference>
<dbReference type="InterPro" id="IPR029044">
    <property type="entry name" value="Nucleotide-diphossugar_trans"/>
</dbReference>
<dbReference type="Gene3D" id="3.90.550.10">
    <property type="entry name" value="Spore Coat Polysaccharide Biosynthesis Protein SpsA, Chain A"/>
    <property type="match status" value="1"/>
</dbReference>
<dbReference type="SUPFAM" id="SSF53448">
    <property type="entry name" value="Nucleotide-diphospho-sugar transferases"/>
    <property type="match status" value="1"/>
</dbReference>
<evidence type="ECO:0000313" key="4">
    <source>
        <dbReference type="EMBL" id="KYZ76492.1"/>
    </source>
</evidence>
<name>A0A154BRB9_ANASB</name>
<dbReference type="GO" id="GO:0016757">
    <property type="term" value="F:glycosyltransferase activity"/>
    <property type="evidence" value="ECO:0007669"/>
    <property type="project" value="UniProtKB-KW"/>
</dbReference>
<dbReference type="PANTHER" id="PTHR22916">
    <property type="entry name" value="GLYCOSYLTRANSFERASE"/>
    <property type="match status" value="1"/>
</dbReference>
<reference evidence="4 5" key="1">
    <citation type="submission" date="2016-02" db="EMBL/GenBank/DDBJ databases">
        <title>Anaerosporomusa subterraneum gen. nov., sp. nov., a spore-forming obligate anaerobe isolated from saprolite.</title>
        <authorList>
            <person name="Choi J.K."/>
            <person name="Shah M."/>
            <person name="Yee N."/>
        </authorList>
    </citation>
    <scope>NUCLEOTIDE SEQUENCE [LARGE SCALE GENOMIC DNA]</scope>
    <source>
        <strain evidence="4 5">RU4</strain>
    </source>
</reference>
<evidence type="ECO:0000256" key="2">
    <source>
        <dbReference type="ARBA" id="ARBA00022679"/>
    </source>
</evidence>
<evidence type="ECO:0000259" key="3">
    <source>
        <dbReference type="Pfam" id="PF00535"/>
    </source>
</evidence>
<sequence>MISVIMLTYNRENLVGRAIESILNQTFRDFEFIMVDNGSTDRSGAIADEYAAKDSRIRVLHCRCGNIGSGRNAGLDAAQGDYIAFVDDDDTCEPDFLEFLYKLAVENNAAVSICGTLSNSSDQRASTDIVEQMTVMNTQQAIITLMWRKLYNTGFPTKLIDSSLFRNIRFAETGKYDDISLMYKVLAGAKTVAYHGMPKYHVYRHAGNNSSVTTKDNLITAEYLDAYRKAYRERTHWLGARFPNQSDYWWYFYWSFQISMVNKIVTNKIKNCEIHLAEIRSELAENRSRFLNSSHILDFEKKWMEIYVKAR</sequence>
<keyword evidence="5" id="KW-1185">Reference proteome</keyword>
<evidence type="ECO:0000256" key="1">
    <source>
        <dbReference type="ARBA" id="ARBA00022676"/>
    </source>
</evidence>
<keyword evidence="2 4" id="KW-0808">Transferase</keyword>
<dbReference type="Pfam" id="PF00535">
    <property type="entry name" value="Glycos_transf_2"/>
    <property type="match status" value="1"/>
</dbReference>
<dbReference type="PANTHER" id="PTHR22916:SF51">
    <property type="entry name" value="GLYCOSYLTRANSFERASE EPSH-RELATED"/>
    <property type="match status" value="1"/>
</dbReference>
<evidence type="ECO:0000313" key="5">
    <source>
        <dbReference type="Proteomes" id="UP000076268"/>
    </source>
</evidence>
<dbReference type="InterPro" id="IPR001173">
    <property type="entry name" value="Glyco_trans_2-like"/>
</dbReference>
<dbReference type="OrthoDB" id="396512at2"/>
<dbReference type="CDD" id="cd00761">
    <property type="entry name" value="Glyco_tranf_GTA_type"/>
    <property type="match status" value="1"/>
</dbReference>
<comment type="caution">
    <text evidence="4">The sequence shown here is derived from an EMBL/GenBank/DDBJ whole genome shotgun (WGS) entry which is preliminary data.</text>
</comment>
<accession>A0A154BRB9</accession>
<organism evidence="4 5">
    <name type="scientific">Anaerosporomusa subterranea</name>
    <dbReference type="NCBI Taxonomy" id="1794912"/>
    <lineage>
        <taxon>Bacteria</taxon>
        <taxon>Bacillati</taxon>
        <taxon>Bacillota</taxon>
        <taxon>Negativicutes</taxon>
        <taxon>Acetonemataceae</taxon>
        <taxon>Anaerosporomusa</taxon>
    </lineage>
</organism>
<keyword evidence="1" id="KW-0328">Glycosyltransferase</keyword>
<dbReference type="STRING" id="1794912.AXX12_08650"/>